<reference evidence="1" key="1">
    <citation type="submission" date="2020-10" db="EMBL/GenBank/DDBJ databases">
        <title>Dehalococcoides mccartyi of a TCE/Cr reducing biochatode.</title>
        <authorList>
            <person name="Matturro B."/>
        </authorList>
    </citation>
    <scope>NUCLEOTIDE SEQUENCE</scope>
    <source>
        <strain evidence="1">Bin4</strain>
    </source>
</reference>
<protein>
    <recommendedName>
        <fullName evidence="3">Adhesin-like protein</fullName>
    </recommendedName>
</protein>
<proteinExistence type="predicted"/>
<evidence type="ECO:0008006" key="3">
    <source>
        <dbReference type="Google" id="ProtNLM"/>
    </source>
</evidence>
<evidence type="ECO:0000313" key="2">
    <source>
        <dbReference type="Proteomes" id="UP000658733"/>
    </source>
</evidence>
<gene>
    <name evidence="1" type="ORF">ISP01_08765</name>
</gene>
<organism evidence="1 2">
    <name type="scientific">Methanobrevibacter arboriphilus</name>
    <dbReference type="NCBI Taxonomy" id="39441"/>
    <lineage>
        <taxon>Archaea</taxon>
        <taxon>Methanobacteriati</taxon>
        <taxon>Methanobacteriota</taxon>
        <taxon>Methanomada group</taxon>
        <taxon>Methanobacteria</taxon>
        <taxon>Methanobacteriales</taxon>
        <taxon>Methanobacteriaceae</taxon>
        <taxon>Methanobrevibacter</taxon>
    </lineage>
</organism>
<evidence type="ECO:0000313" key="1">
    <source>
        <dbReference type="EMBL" id="MBF4469479.1"/>
    </source>
</evidence>
<dbReference type="AlphaFoldDB" id="A0A843AQH0"/>
<accession>A0A843AQH0</accession>
<comment type="caution">
    <text evidence="1">The sequence shown here is derived from an EMBL/GenBank/DDBJ whole genome shotgun (WGS) entry which is preliminary data.</text>
</comment>
<dbReference type="RefSeq" id="WP_278524012.1">
    <property type="nucleotide sequence ID" value="NZ_JADIIN010000070.1"/>
</dbReference>
<name>A0A843AQH0_METAZ</name>
<dbReference type="EMBL" id="JADIIN010000070">
    <property type="protein sequence ID" value="MBF4469479.1"/>
    <property type="molecule type" value="Genomic_DNA"/>
</dbReference>
<sequence>MLTLNKNYSLILVVLFTMICAVAVSGDLHAVEPDYNTSGDWVNEYEGLEDNLTKADEDLKNANDSFNSANKSLNDSEVAFENAVKKLNNTLSNQEKSLNIKVSKYSAYKNSVKNYNTAKNNYLKVKNTYLELLKKYKKKKTKDLKTKVLKSKETALKLKKTALSNRNKKNSAKNAYIEATNDYYLSVFLTTQASSEVTAKNDIVNQNVRKFNDAEEVLWNAEDDQWYANFDFTNAEEVLNSINADFIVAMNDLYDQLLADRDIYDLSDFDVENWTDYYLDTNNLSSGPIYLADIFNESFYGNLTKIFEEENATNVGNETFINLAKASFLNNYTNVIMNDYFSNGYVDENISNGYIVDVINVTLPGEYNKAYNDFIENASFRANQSGVNATILAGQELINNITDVVNNLVNNVTAGQEKLAEINNTLGDLNKSAYNLNQTAADGNGSTIANIIALIADGLYSNIHENIDILDTQIVKLIELQDFINSSNTSAGSATTLGDIISAFNQAIGNATVINTGVTTTIPQINGIIGFANETLTNINNNVTELEAVGNETLNESTDLANLKGNLTSVDTSKDELLGIIESVGEINNELGEFLPVNDE</sequence>
<dbReference type="Proteomes" id="UP000658733">
    <property type="component" value="Unassembled WGS sequence"/>
</dbReference>